<accession>A0A7C4QNG5</accession>
<dbReference type="EMBL" id="DSVQ01000012">
    <property type="protein sequence ID" value="HGT39487.1"/>
    <property type="molecule type" value="Genomic_DNA"/>
</dbReference>
<dbReference type="Gene3D" id="3.40.720.10">
    <property type="entry name" value="Alkaline Phosphatase, subunit A"/>
    <property type="match status" value="1"/>
</dbReference>
<evidence type="ECO:0000256" key="1">
    <source>
        <dbReference type="ARBA" id="ARBA00008779"/>
    </source>
</evidence>
<reference evidence="5" key="1">
    <citation type="journal article" date="2020" name="mSystems">
        <title>Genome- and Community-Level Interaction Insights into Carbon Utilization and Element Cycling Functions of Hydrothermarchaeota in Hydrothermal Sediment.</title>
        <authorList>
            <person name="Zhou Z."/>
            <person name="Liu Y."/>
            <person name="Xu W."/>
            <person name="Pan J."/>
            <person name="Luo Z.H."/>
            <person name="Li M."/>
        </authorList>
    </citation>
    <scope>NUCLEOTIDE SEQUENCE [LARGE SCALE GENOMIC DNA]</scope>
    <source>
        <strain evidence="5">SpSt-508</strain>
    </source>
</reference>
<dbReference type="InterPro" id="IPR050738">
    <property type="entry name" value="Sulfatase"/>
</dbReference>
<dbReference type="InterPro" id="IPR017850">
    <property type="entry name" value="Alkaline_phosphatase_core_sf"/>
</dbReference>
<dbReference type="Gene3D" id="3.30.1120.10">
    <property type="match status" value="1"/>
</dbReference>
<protein>
    <submittedName>
        <fullName evidence="5">Arylsulfatase</fullName>
    </submittedName>
</protein>
<evidence type="ECO:0000313" key="5">
    <source>
        <dbReference type="EMBL" id="HGT39487.1"/>
    </source>
</evidence>
<sequence>MCAAWSRAVLAACVFAAAATASERPNIVLVITDDQGYGDLSCHGNPILKTPHLDRLHAESVRFTDFHVSPTCSPTRAALMSGRHEFKNGVTHTIWERERLALSTITLPQVLQSAGYATGIFGKWHLGDEDPYQPDRRGFDEVFIHGAGGIGQTYPGSCGDAPGNSYFDPVIKHNGRFVKTQGYCTDVFFRQAFTWIDQVRGRQPFFAYIATNAPHAPLHVPEEYEARYRDQVPANVARFFGMIANIDDNIGRLMHLLGERGLDGNTVVVFLNDNGGTAGVPVFNAGLRGQKGTPWQGGTRGISFWRWRGKWAPGDVAALAAHIDIFPTLAELAGARWDDRLRQQVEGRSLLPLLKNPHADWSDRFLFTHVGRWDVKTNGREAKMANCRVRWRNYSLVSTSKDTQQQWQLFDLGRDPGETTNVAELYPEIVSTMTMAYDAWWDSLPPYLVNEQQTGPKYNPFHEQYWRQFRGPGPNQVPPPEGFLLP</sequence>
<keyword evidence="2" id="KW-0378">Hydrolase</keyword>
<comment type="similarity">
    <text evidence="1">Belongs to the sulfatase family.</text>
</comment>
<organism evidence="5">
    <name type="scientific">Schlesneria paludicola</name>
    <dbReference type="NCBI Taxonomy" id="360056"/>
    <lineage>
        <taxon>Bacteria</taxon>
        <taxon>Pseudomonadati</taxon>
        <taxon>Planctomycetota</taxon>
        <taxon>Planctomycetia</taxon>
        <taxon>Planctomycetales</taxon>
        <taxon>Planctomycetaceae</taxon>
        <taxon>Schlesneria</taxon>
    </lineage>
</organism>
<dbReference type="FunFam" id="3.40.720.10:FF:000070">
    <property type="entry name" value="Arylsulfatase A"/>
    <property type="match status" value="1"/>
</dbReference>
<dbReference type="Pfam" id="PF00884">
    <property type="entry name" value="Sulfatase"/>
    <property type="match status" value="1"/>
</dbReference>
<evidence type="ECO:0000259" key="4">
    <source>
        <dbReference type="Pfam" id="PF00884"/>
    </source>
</evidence>
<feature type="domain" description="Sulfatase N-terminal" evidence="4">
    <location>
        <begin position="25"/>
        <end position="335"/>
    </location>
</feature>
<name>A0A7C4QNG5_9PLAN</name>
<feature type="signal peptide" evidence="3">
    <location>
        <begin position="1"/>
        <end position="21"/>
    </location>
</feature>
<dbReference type="SUPFAM" id="SSF53649">
    <property type="entry name" value="Alkaline phosphatase-like"/>
    <property type="match status" value="1"/>
</dbReference>
<gene>
    <name evidence="5" type="ORF">ENS64_09535</name>
</gene>
<evidence type="ECO:0000256" key="3">
    <source>
        <dbReference type="SAM" id="SignalP"/>
    </source>
</evidence>
<dbReference type="PANTHER" id="PTHR42693">
    <property type="entry name" value="ARYLSULFATASE FAMILY MEMBER"/>
    <property type="match status" value="1"/>
</dbReference>
<comment type="caution">
    <text evidence="5">The sequence shown here is derived from an EMBL/GenBank/DDBJ whole genome shotgun (WGS) entry which is preliminary data.</text>
</comment>
<evidence type="ECO:0000256" key="2">
    <source>
        <dbReference type="ARBA" id="ARBA00022801"/>
    </source>
</evidence>
<keyword evidence="3" id="KW-0732">Signal</keyword>
<dbReference type="GO" id="GO:0004065">
    <property type="term" value="F:arylsulfatase activity"/>
    <property type="evidence" value="ECO:0007669"/>
    <property type="project" value="TreeGrafter"/>
</dbReference>
<dbReference type="AlphaFoldDB" id="A0A7C4QNG5"/>
<proteinExistence type="inferred from homology"/>
<dbReference type="PANTHER" id="PTHR42693:SF53">
    <property type="entry name" value="ENDO-4-O-SULFATASE"/>
    <property type="match status" value="1"/>
</dbReference>
<dbReference type="InterPro" id="IPR000917">
    <property type="entry name" value="Sulfatase_N"/>
</dbReference>
<feature type="chain" id="PRO_5027653631" evidence="3">
    <location>
        <begin position="22"/>
        <end position="486"/>
    </location>
</feature>
<dbReference type="CDD" id="cd16146">
    <property type="entry name" value="ARS_like"/>
    <property type="match status" value="1"/>
</dbReference>